<dbReference type="AlphaFoldDB" id="A0A6A6CR73"/>
<evidence type="ECO:0000313" key="2">
    <source>
        <dbReference type="EMBL" id="KAF2168640.1"/>
    </source>
</evidence>
<dbReference type="GeneID" id="54559107"/>
<feature type="compositionally biased region" description="Low complexity" evidence="1">
    <location>
        <begin position="99"/>
        <end position="123"/>
    </location>
</feature>
<feature type="region of interest" description="Disordered" evidence="1">
    <location>
        <begin position="305"/>
        <end position="342"/>
    </location>
</feature>
<organism evidence="2 3">
    <name type="scientific">Zasmidium cellare ATCC 36951</name>
    <dbReference type="NCBI Taxonomy" id="1080233"/>
    <lineage>
        <taxon>Eukaryota</taxon>
        <taxon>Fungi</taxon>
        <taxon>Dikarya</taxon>
        <taxon>Ascomycota</taxon>
        <taxon>Pezizomycotina</taxon>
        <taxon>Dothideomycetes</taxon>
        <taxon>Dothideomycetidae</taxon>
        <taxon>Mycosphaerellales</taxon>
        <taxon>Mycosphaerellaceae</taxon>
        <taxon>Zasmidium</taxon>
    </lineage>
</organism>
<accession>A0A6A6CR73</accession>
<evidence type="ECO:0000256" key="1">
    <source>
        <dbReference type="SAM" id="MobiDB-lite"/>
    </source>
</evidence>
<evidence type="ECO:0000313" key="3">
    <source>
        <dbReference type="Proteomes" id="UP000799537"/>
    </source>
</evidence>
<feature type="region of interest" description="Disordered" evidence="1">
    <location>
        <begin position="359"/>
        <end position="378"/>
    </location>
</feature>
<reference evidence="2" key="1">
    <citation type="journal article" date="2020" name="Stud. Mycol.">
        <title>101 Dothideomycetes genomes: a test case for predicting lifestyles and emergence of pathogens.</title>
        <authorList>
            <person name="Haridas S."/>
            <person name="Albert R."/>
            <person name="Binder M."/>
            <person name="Bloem J."/>
            <person name="Labutti K."/>
            <person name="Salamov A."/>
            <person name="Andreopoulos B."/>
            <person name="Baker S."/>
            <person name="Barry K."/>
            <person name="Bills G."/>
            <person name="Bluhm B."/>
            <person name="Cannon C."/>
            <person name="Castanera R."/>
            <person name="Culley D."/>
            <person name="Daum C."/>
            <person name="Ezra D."/>
            <person name="Gonzalez J."/>
            <person name="Henrissat B."/>
            <person name="Kuo A."/>
            <person name="Liang C."/>
            <person name="Lipzen A."/>
            <person name="Lutzoni F."/>
            <person name="Magnuson J."/>
            <person name="Mondo S."/>
            <person name="Nolan M."/>
            <person name="Ohm R."/>
            <person name="Pangilinan J."/>
            <person name="Park H.-J."/>
            <person name="Ramirez L."/>
            <person name="Alfaro M."/>
            <person name="Sun H."/>
            <person name="Tritt A."/>
            <person name="Yoshinaga Y."/>
            <person name="Zwiers L.-H."/>
            <person name="Turgeon B."/>
            <person name="Goodwin S."/>
            <person name="Spatafora J."/>
            <person name="Crous P."/>
            <person name="Grigoriev I."/>
        </authorList>
    </citation>
    <scope>NUCLEOTIDE SEQUENCE</scope>
    <source>
        <strain evidence="2">ATCC 36951</strain>
    </source>
</reference>
<feature type="compositionally biased region" description="Basic and acidic residues" evidence="1">
    <location>
        <begin position="1"/>
        <end position="19"/>
    </location>
</feature>
<name>A0A6A6CR73_ZASCE</name>
<proteinExistence type="predicted"/>
<protein>
    <submittedName>
        <fullName evidence="2">Uncharacterized protein</fullName>
    </submittedName>
</protein>
<gene>
    <name evidence="2" type="ORF">M409DRAFT_21384</name>
</gene>
<keyword evidence="3" id="KW-1185">Reference proteome</keyword>
<feature type="region of interest" description="Disordered" evidence="1">
    <location>
        <begin position="173"/>
        <end position="220"/>
    </location>
</feature>
<feature type="region of interest" description="Disordered" evidence="1">
    <location>
        <begin position="1"/>
        <end position="32"/>
    </location>
</feature>
<feature type="region of interest" description="Disordered" evidence="1">
    <location>
        <begin position="88"/>
        <end position="132"/>
    </location>
</feature>
<dbReference type="EMBL" id="ML993590">
    <property type="protein sequence ID" value="KAF2168640.1"/>
    <property type="molecule type" value="Genomic_DNA"/>
</dbReference>
<sequence>MPKASKMEKKAGSGLEKRVNKAQKAACGGNRWDPEDWVKALELYYEGYANGAVGLHLGRTDQAIRLITQQWREATGWAQSIKHRKVDPPLPALSRRGEASPQAAAAEAIPSSASPAGPSNMASGGEPGRSVSRGLTLDERTELASLLRGSEPSAPRERREAFSRLRAAVAVFMTPNKPPPARETASPAPGPAAGFTEPGPSVSDEVTAGEPREAASPVPGPAFGFTAINAPARVRVASPPAAPVSAPPVAPPAAPVLARAASPPAAPAPAPAASWGGMTLDAPAPWLLAVVEGPIQEFVQPLTGLPSPEEEAERAESSGPPMSCFRRLTLDAPAPSLPSPVEGRLQESVQPLIRLPSLAEALSTAPPPRPSSDEVDEGWGMMIRFSGEAHSHMREL</sequence>
<dbReference type="RefSeq" id="XP_033669529.1">
    <property type="nucleotide sequence ID" value="XM_033805835.1"/>
</dbReference>
<dbReference type="Proteomes" id="UP000799537">
    <property type="component" value="Unassembled WGS sequence"/>
</dbReference>